<dbReference type="GO" id="GO:0019632">
    <property type="term" value="P:shikimate metabolic process"/>
    <property type="evidence" value="ECO:0007669"/>
    <property type="project" value="TreeGrafter"/>
</dbReference>
<keyword evidence="2" id="KW-1185">Reference proteome</keyword>
<protein>
    <submittedName>
        <fullName evidence="1">Uncharacterized protein</fullName>
    </submittedName>
</protein>
<comment type="caution">
    <text evidence="1">The sequence shown here is derived from an EMBL/GenBank/DDBJ whole genome shotgun (WGS) entry which is preliminary data.</text>
</comment>
<dbReference type="PANTHER" id="PTHR21089">
    <property type="entry name" value="SHIKIMATE DEHYDROGENASE"/>
    <property type="match status" value="1"/>
</dbReference>
<dbReference type="AlphaFoldDB" id="A0A2P5DL29"/>
<dbReference type="InterPro" id="IPR022893">
    <property type="entry name" value="Shikimate_DH_fam"/>
</dbReference>
<name>A0A2P5DL29_PARAD</name>
<dbReference type="GO" id="GO:0004764">
    <property type="term" value="F:shikimate 3-dehydrogenase (NADP+) activity"/>
    <property type="evidence" value="ECO:0007669"/>
    <property type="project" value="InterPro"/>
</dbReference>
<dbReference type="PANTHER" id="PTHR21089:SF12">
    <property type="entry name" value="BIFUNCTIONAL 3-DEHYDROQUINATE DEHYDRATASE_SHIKIMATE DEHYDROGENASE, CHLOROPLASTIC"/>
    <property type="match status" value="1"/>
</dbReference>
<accession>A0A2P5DL29</accession>
<dbReference type="EMBL" id="JXTB01000031">
    <property type="protein sequence ID" value="PON73983.1"/>
    <property type="molecule type" value="Genomic_DNA"/>
</dbReference>
<sequence length="107" mass="11388">MIGRPNDGKLIGYNVDYLGAIAPIKDGLRGADDAGKAVAYGGKEKGARVVVANCTYENFHPEDGIILANITSVGMKPRINDTLIPKVCFPGNPYNVLPYGSSYKSIT</sequence>
<evidence type="ECO:0000313" key="1">
    <source>
        <dbReference type="EMBL" id="PON73983.1"/>
    </source>
</evidence>
<dbReference type="OrthoDB" id="204377at2759"/>
<gene>
    <name evidence="1" type="ORF">PanWU01x14_055330</name>
</gene>
<organism evidence="1 2">
    <name type="scientific">Parasponia andersonii</name>
    <name type="common">Sponia andersonii</name>
    <dbReference type="NCBI Taxonomy" id="3476"/>
    <lineage>
        <taxon>Eukaryota</taxon>
        <taxon>Viridiplantae</taxon>
        <taxon>Streptophyta</taxon>
        <taxon>Embryophyta</taxon>
        <taxon>Tracheophyta</taxon>
        <taxon>Spermatophyta</taxon>
        <taxon>Magnoliopsida</taxon>
        <taxon>eudicotyledons</taxon>
        <taxon>Gunneridae</taxon>
        <taxon>Pentapetalae</taxon>
        <taxon>rosids</taxon>
        <taxon>fabids</taxon>
        <taxon>Rosales</taxon>
        <taxon>Cannabaceae</taxon>
        <taxon>Parasponia</taxon>
    </lineage>
</organism>
<evidence type="ECO:0000313" key="2">
    <source>
        <dbReference type="Proteomes" id="UP000237105"/>
    </source>
</evidence>
<dbReference type="GO" id="GO:0009423">
    <property type="term" value="P:chorismate biosynthetic process"/>
    <property type="evidence" value="ECO:0007669"/>
    <property type="project" value="TreeGrafter"/>
</dbReference>
<dbReference type="STRING" id="3476.A0A2P5DL29"/>
<dbReference type="Proteomes" id="UP000237105">
    <property type="component" value="Unassembled WGS sequence"/>
</dbReference>
<proteinExistence type="predicted"/>
<reference evidence="2" key="1">
    <citation type="submission" date="2016-06" db="EMBL/GenBank/DDBJ databases">
        <title>Parallel loss of symbiosis genes in relatives of nitrogen-fixing non-legume Parasponia.</title>
        <authorList>
            <person name="Van Velzen R."/>
            <person name="Holmer R."/>
            <person name="Bu F."/>
            <person name="Rutten L."/>
            <person name="Van Zeijl A."/>
            <person name="Liu W."/>
            <person name="Santuari L."/>
            <person name="Cao Q."/>
            <person name="Sharma T."/>
            <person name="Shen D."/>
            <person name="Roswanjaya Y."/>
            <person name="Wardhani T."/>
            <person name="Kalhor M.S."/>
            <person name="Jansen J."/>
            <person name="Van den Hoogen J."/>
            <person name="Gungor B."/>
            <person name="Hartog M."/>
            <person name="Hontelez J."/>
            <person name="Verver J."/>
            <person name="Yang W.-C."/>
            <person name="Schijlen E."/>
            <person name="Repin R."/>
            <person name="Schilthuizen M."/>
            <person name="Schranz E."/>
            <person name="Heidstra R."/>
            <person name="Miyata K."/>
            <person name="Fedorova E."/>
            <person name="Kohlen W."/>
            <person name="Bisseling T."/>
            <person name="Smit S."/>
            <person name="Geurts R."/>
        </authorList>
    </citation>
    <scope>NUCLEOTIDE SEQUENCE [LARGE SCALE GENOMIC DNA]</scope>
    <source>
        <strain evidence="2">cv. WU1-14</strain>
    </source>
</reference>